<evidence type="ECO:0008006" key="4">
    <source>
        <dbReference type="Google" id="ProtNLM"/>
    </source>
</evidence>
<evidence type="ECO:0000313" key="2">
    <source>
        <dbReference type="EMBL" id="MEF2255849.1"/>
    </source>
</evidence>
<keyword evidence="3" id="KW-1185">Reference proteome</keyword>
<comment type="caution">
    <text evidence="2">The sequence shown here is derived from an EMBL/GenBank/DDBJ whole genome shotgun (WGS) entry which is preliminary data.</text>
</comment>
<accession>A0ABU7VAN3</accession>
<sequence>MRRTITQIHGTTLSMTDAEITEILPDLDAAALTSLRELTVGWPAGVRLAALAWQEGANPRAFDGRDRLVRDYLQHDALATADASGLVSDARVRCSGCSSGVTRTPSWQRPVDRTSQE</sequence>
<feature type="compositionally biased region" description="Polar residues" evidence="1">
    <location>
        <begin position="96"/>
        <end position="107"/>
    </location>
</feature>
<name>A0ABU7VAN3_9MICO</name>
<proteinExistence type="predicted"/>
<organism evidence="2 3">
    <name type="scientific">Microbacterium schleiferi</name>
    <dbReference type="NCBI Taxonomy" id="69362"/>
    <lineage>
        <taxon>Bacteria</taxon>
        <taxon>Bacillati</taxon>
        <taxon>Actinomycetota</taxon>
        <taxon>Actinomycetes</taxon>
        <taxon>Micrococcales</taxon>
        <taxon>Microbacteriaceae</taxon>
        <taxon>Microbacterium</taxon>
    </lineage>
</organism>
<dbReference type="RefSeq" id="WP_331792012.1">
    <property type="nucleotide sequence ID" value="NZ_BAAAUO010000001.1"/>
</dbReference>
<evidence type="ECO:0000256" key="1">
    <source>
        <dbReference type="SAM" id="MobiDB-lite"/>
    </source>
</evidence>
<evidence type="ECO:0000313" key="3">
    <source>
        <dbReference type="Proteomes" id="UP001351900"/>
    </source>
</evidence>
<feature type="region of interest" description="Disordered" evidence="1">
    <location>
        <begin position="96"/>
        <end position="117"/>
    </location>
</feature>
<dbReference type="EMBL" id="JAZHOV010000006">
    <property type="protein sequence ID" value="MEF2255849.1"/>
    <property type="molecule type" value="Genomic_DNA"/>
</dbReference>
<gene>
    <name evidence="2" type="ORF">V2V91_11995</name>
</gene>
<protein>
    <recommendedName>
        <fullName evidence="4">DUF222 domain-containing protein</fullName>
    </recommendedName>
</protein>
<reference evidence="2 3" key="1">
    <citation type="submission" date="2024-01" db="EMBL/GenBank/DDBJ databases">
        <title>the genome sequence of strain Microbacterium schleiferi NBRC 15075.</title>
        <authorList>
            <person name="Ding Y."/>
            <person name="Zhang G."/>
        </authorList>
    </citation>
    <scope>NUCLEOTIDE SEQUENCE [LARGE SCALE GENOMIC DNA]</scope>
    <source>
        <strain evidence="2 3">NBRC 15075</strain>
    </source>
</reference>
<dbReference type="Proteomes" id="UP001351900">
    <property type="component" value="Unassembled WGS sequence"/>
</dbReference>